<feature type="transmembrane region" description="Helical" evidence="1">
    <location>
        <begin position="6"/>
        <end position="25"/>
    </location>
</feature>
<gene>
    <name evidence="3" type="ORF">EDC62_0790</name>
</gene>
<keyword evidence="1" id="KW-0472">Membrane</keyword>
<protein>
    <submittedName>
        <fullName evidence="3">Uncharacterized protein DUF2726</fullName>
    </submittedName>
</protein>
<name>A0A3N4UZV1_9BURK</name>
<proteinExistence type="predicted"/>
<reference evidence="3 4" key="1">
    <citation type="submission" date="2018-11" db="EMBL/GenBank/DDBJ databases">
        <title>Genomic Encyclopedia of Type Strains, Phase IV (KMG-IV): sequencing the most valuable type-strain genomes for metagenomic binning, comparative biology and taxonomic classification.</title>
        <authorList>
            <person name="Goeker M."/>
        </authorList>
    </citation>
    <scope>NUCLEOTIDE SEQUENCE [LARGE SCALE GENOMIC DNA]</scope>
    <source>
        <strain evidence="3 4">DSM 101684</strain>
    </source>
</reference>
<keyword evidence="1" id="KW-1133">Transmembrane helix</keyword>
<evidence type="ECO:0000259" key="2">
    <source>
        <dbReference type="Pfam" id="PF10881"/>
    </source>
</evidence>
<dbReference type="InterPro" id="IPR024402">
    <property type="entry name" value="DUF2726"/>
</dbReference>
<keyword evidence="4" id="KW-1185">Reference proteome</keyword>
<sequence length="215" mass="22983">MNLDPNWMALAAAGTAILALALVLLRGRSKRARRKAYPYAPAVAVRPAEAQIVQHLLAAFPECVVLVHAPLERLVTPRSPEQRAAGRAALAGMSVDFAVCAANGKAIFAFDLAESRGSDQEESDRIKNRALKSAGIRLVRLKGTPEQWPEAADFRLKLAVAALHPGADAPLDAAAFAPRHQSQPAATEPESSIMGMTVLLLEPDEAEAAWRAARE</sequence>
<dbReference type="OrthoDB" id="8910992at2"/>
<evidence type="ECO:0000313" key="4">
    <source>
        <dbReference type="Proteomes" id="UP000272193"/>
    </source>
</evidence>
<dbReference type="RefSeq" id="WP_124220635.1">
    <property type="nucleotide sequence ID" value="NZ_RKQL01000001.1"/>
</dbReference>
<organism evidence="3 4">
    <name type="scientific">Tibeticola sediminis</name>
    <dbReference type="NCBI Taxonomy" id="1917811"/>
    <lineage>
        <taxon>Bacteria</taxon>
        <taxon>Pseudomonadati</taxon>
        <taxon>Pseudomonadota</taxon>
        <taxon>Betaproteobacteria</taxon>
        <taxon>Burkholderiales</taxon>
        <taxon>Comamonadaceae</taxon>
        <taxon>Tibeticola</taxon>
    </lineage>
</organism>
<dbReference type="AlphaFoldDB" id="A0A3N4UZV1"/>
<evidence type="ECO:0000313" key="3">
    <source>
        <dbReference type="EMBL" id="RPE73079.1"/>
    </source>
</evidence>
<keyword evidence="1" id="KW-0812">Transmembrane</keyword>
<dbReference type="Proteomes" id="UP000272193">
    <property type="component" value="Unassembled WGS sequence"/>
</dbReference>
<accession>A0A3N4UZV1</accession>
<dbReference type="Pfam" id="PF10881">
    <property type="entry name" value="DUF2726"/>
    <property type="match status" value="1"/>
</dbReference>
<comment type="caution">
    <text evidence="3">The sequence shown here is derived from an EMBL/GenBank/DDBJ whole genome shotgun (WGS) entry which is preliminary data.</text>
</comment>
<dbReference type="EMBL" id="RKQL01000001">
    <property type="protein sequence ID" value="RPE73079.1"/>
    <property type="molecule type" value="Genomic_DNA"/>
</dbReference>
<feature type="domain" description="DUF2726" evidence="2">
    <location>
        <begin position="47"/>
        <end position="143"/>
    </location>
</feature>
<evidence type="ECO:0000256" key="1">
    <source>
        <dbReference type="SAM" id="Phobius"/>
    </source>
</evidence>